<dbReference type="InterPro" id="IPR013783">
    <property type="entry name" value="Ig-like_fold"/>
</dbReference>
<comment type="caution">
    <text evidence="4">The sequence shown here is derived from an EMBL/GenBank/DDBJ whole genome shotgun (WGS) entry which is preliminary data.</text>
</comment>
<keyword evidence="5" id="KW-1185">Reference proteome</keyword>
<name>A0ABP6Q1G5_9ACTN</name>
<sequence length="872" mass="93298">MIDKTAYLRDVLDPARRAASARPDDLFVRYALDPDKRLDDAAFSRHLEEMERYWRSLTQKRLYLKLAESLMAGHQELAAAGKLTWEAFTADRTARRAAARARLDQQIDGLKATTPCVSGATVRHLAGEVWSEADVRAHLAKAGLRVVDPLWEPPAPPAGHRALREQLTLLGLKLSVQLVFGEDVLRRGFKLRGGFRTNAGAALTAADVQKVVEQSRGRPRDERKTAADGILSVLENALKRPGAVDALLVWETAEVLRPSAEARLPIRLIADAAIALGLDPREAEDLALALSEGLTAGAGTSIRAQVEEALAEGALRAAERLAGGLGTEDAEVRARVEESLRKVGEASARASAHLAAGRSEEAAEELAGAARLAADDEELPRRLAAIPPPPVRRVSAALAGDRVTVSWTPGDVRAGPVTHRVVRTSGEPAAAPADGTVLGDFTGTEAADTAPPVGVRTRYTVFSRRAEGAWSAPAPAPAVRHLPEVGEVVVTATERAVRVAWSAHPDLAEARVVRLDGAGRTSKGIRASRDGFADDGVEPGTEYRYRIQAVYRAGGGLEASEGIEVTARPEAAPHRVAALTVRAEGSGTAVIRWRDPSSGRVVIRSAAAPPSWAEENRVPVQEVDRYGGEVPGTPVKDGVWSSLTTTIGAERRYFTAVTVGGGTAIIGPTGSIKVVQPVRFLTSRRLGDKAVVSWEWPEGAKTAVVAWTPAGASTAETREISKRGFTDNRGCELRIGASGGSVAVHVIDRDAEGVAESPPVRIRIAARGVRVRYQFRRRLSLPFLPMRARLRLTADEACYLPDLIVVHGTGSTLPLRPEQGEVLSRVPAARLAPGAPVEVDLTVPRSRRTWLVCFADGDGADRVILNRVKGTW</sequence>
<dbReference type="SMART" id="SM00060">
    <property type="entry name" value="FN3"/>
    <property type="match status" value="1"/>
</dbReference>
<accession>A0ABP6Q1G5</accession>
<dbReference type="Proteomes" id="UP001501237">
    <property type="component" value="Unassembled WGS sequence"/>
</dbReference>
<organism evidence="4 5">
    <name type="scientific">Actinocorallia longicatena</name>
    <dbReference type="NCBI Taxonomy" id="111803"/>
    <lineage>
        <taxon>Bacteria</taxon>
        <taxon>Bacillati</taxon>
        <taxon>Actinomycetota</taxon>
        <taxon>Actinomycetes</taxon>
        <taxon>Streptosporangiales</taxon>
        <taxon>Thermomonosporaceae</taxon>
        <taxon>Actinocorallia</taxon>
    </lineage>
</organism>
<protein>
    <recommendedName>
        <fullName evidence="3">Fibronectin type-III domain-containing protein</fullName>
    </recommendedName>
</protein>
<dbReference type="InterPro" id="IPR058692">
    <property type="entry name" value="Fn3_SaeA_2nd"/>
</dbReference>
<dbReference type="InterPro" id="IPR036116">
    <property type="entry name" value="FN3_sf"/>
</dbReference>
<dbReference type="Pfam" id="PF25833">
    <property type="entry name" value="Fn3_SaeA_3rd"/>
    <property type="match status" value="1"/>
</dbReference>
<keyword evidence="1" id="KW-0326">Glycosidase</keyword>
<evidence type="ECO:0000313" key="4">
    <source>
        <dbReference type="EMBL" id="GAA3199187.1"/>
    </source>
</evidence>
<reference evidence="5" key="1">
    <citation type="journal article" date="2019" name="Int. J. Syst. Evol. Microbiol.">
        <title>The Global Catalogue of Microorganisms (GCM) 10K type strain sequencing project: providing services to taxonomists for standard genome sequencing and annotation.</title>
        <authorList>
            <consortium name="The Broad Institute Genomics Platform"/>
            <consortium name="The Broad Institute Genome Sequencing Center for Infectious Disease"/>
            <person name="Wu L."/>
            <person name="Ma J."/>
        </authorList>
    </citation>
    <scope>NUCLEOTIDE SEQUENCE [LARGE SCALE GENOMIC DNA]</scope>
    <source>
        <strain evidence="5">JCM 9377</strain>
    </source>
</reference>
<keyword evidence="2" id="KW-0119">Carbohydrate metabolism</keyword>
<evidence type="ECO:0000256" key="2">
    <source>
        <dbReference type="ARBA" id="ARBA00023326"/>
    </source>
</evidence>
<dbReference type="EMBL" id="BAAAUV010000003">
    <property type="protein sequence ID" value="GAA3199187.1"/>
    <property type="molecule type" value="Genomic_DNA"/>
</dbReference>
<keyword evidence="1" id="KW-0378">Hydrolase</keyword>
<dbReference type="InterPro" id="IPR003961">
    <property type="entry name" value="FN3_dom"/>
</dbReference>
<gene>
    <name evidence="4" type="ORF">GCM10010468_11250</name>
</gene>
<evidence type="ECO:0000256" key="1">
    <source>
        <dbReference type="ARBA" id="ARBA00023295"/>
    </source>
</evidence>
<dbReference type="SUPFAM" id="SSF49265">
    <property type="entry name" value="Fibronectin type III"/>
    <property type="match status" value="1"/>
</dbReference>
<evidence type="ECO:0000259" key="3">
    <source>
        <dbReference type="SMART" id="SM00060"/>
    </source>
</evidence>
<evidence type="ECO:0000313" key="5">
    <source>
        <dbReference type="Proteomes" id="UP001501237"/>
    </source>
</evidence>
<proteinExistence type="predicted"/>
<dbReference type="CDD" id="cd00063">
    <property type="entry name" value="FN3"/>
    <property type="match status" value="1"/>
</dbReference>
<dbReference type="RefSeq" id="WP_344822914.1">
    <property type="nucleotide sequence ID" value="NZ_BAAAUV010000003.1"/>
</dbReference>
<feature type="domain" description="Fibronectin type-III" evidence="3">
    <location>
        <begin position="387"/>
        <end position="556"/>
    </location>
</feature>
<dbReference type="Gene3D" id="2.60.40.10">
    <property type="entry name" value="Immunoglobulins"/>
    <property type="match status" value="1"/>
</dbReference>
<keyword evidence="2" id="KW-0624">Polysaccharide degradation</keyword>